<dbReference type="InterPro" id="IPR015425">
    <property type="entry name" value="FH2_Formin"/>
</dbReference>
<protein>
    <recommendedName>
        <fullName evidence="1">FH2 domain-containing protein</fullName>
    </recommendedName>
</protein>
<accession>T1F9D7</accession>
<keyword evidence="4" id="KW-1185">Reference proteome</keyword>
<dbReference type="CTD" id="20205436"/>
<dbReference type="InParanoid" id="T1F9D7"/>
<sequence length="177" mass="20117">MVLDIEILKSLVRIFPDDRERTTLKEYKGDVERLGSAEHFLLSIINFPCFHQTTQAMLSYLELHQLLETARPAIEAIINCSKAIKESRAFHEVVYTVLMVGNFLNTEIQSMDPTVINQIEALRMHTSSSLHNVPCLFSDLKKFKSNFDATVDALLVGGLAFPETKKQLSQCGKQRFQ</sequence>
<dbReference type="PANTHER" id="PTHR46345">
    <property type="entry name" value="INVERTED FORMIN-2"/>
    <property type="match status" value="1"/>
</dbReference>
<dbReference type="STRING" id="6412.T1F9D7"/>
<dbReference type="eggNOG" id="KOG1922">
    <property type="taxonomic scope" value="Eukaryota"/>
</dbReference>
<reference evidence="3" key="3">
    <citation type="submission" date="2015-06" db="UniProtKB">
        <authorList>
            <consortium name="EnsemblMetazoa"/>
        </authorList>
    </citation>
    <scope>IDENTIFICATION</scope>
</reference>
<dbReference type="Gene3D" id="1.20.58.2220">
    <property type="entry name" value="Formin, FH2 domain"/>
    <property type="match status" value="1"/>
</dbReference>
<reference evidence="2 4" key="2">
    <citation type="journal article" date="2013" name="Nature">
        <title>Insights into bilaterian evolution from three spiralian genomes.</title>
        <authorList>
            <person name="Simakov O."/>
            <person name="Marletaz F."/>
            <person name="Cho S.J."/>
            <person name="Edsinger-Gonzales E."/>
            <person name="Havlak P."/>
            <person name="Hellsten U."/>
            <person name="Kuo D.H."/>
            <person name="Larsson T."/>
            <person name="Lv J."/>
            <person name="Arendt D."/>
            <person name="Savage R."/>
            <person name="Osoegawa K."/>
            <person name="de Jong P."/>
            <person name="Grimwood J."/>
            <person name="Chapman J.A."/>
            <person name="Shapiro H."/>
            <person name="Aerts A."/>
            <person name="Otillar R.P."/>
            <person name="Terry A.Y."/>
            <person name="Boore J.L."/>
            <person name="Grigoriev I.V."/>
            <person name="Lindberg D.R."/>
            <person name="Seaver E.C."/>
            <person name="Weisblat D.A."/>
            <person name="Putnam N.H."/>
            <person name="Rokhsar D.S."/>
        </authorList>
    </citation>
    <scope>NUCLEOTIDE SEQUENCE</scope>
</reference>
<proteinExistence type="predicted"/>
<dbReference type="EMBL" id="AMQM01005332">
    <property type="status" value="NOT_ANNOTATED_CDS"/>
    <property type="molecule type" value="Genomic_DNA"/>
</dbReference>
<dbReference type="Pfam" id="PF02181">
    <property type="entry name" value="FH2"/>
    <property type="match status" value="1"/>
</dbReference>
<dbReference type="RefSeq" id="XP_009021233.1">
    <property type="nucleotide sequence ID" value="XM_009022985.1"/>
</dbReference>
<dbReference type="PANTHER" id="PTHR46345:SF8">
    <property type="entry name" value="FORMIN 3, ISOFORM B"/>
    <property type="match status" value="1"/>
</dbReference>
<evidence type="ECO:0000313" key="2">
    <source>
        <dbReference type="EMBL" id="ESO00596.1"/>
    </source>
</evidence>
<dbReference type="AlphaFoldDB" id="T1F9D7"/>
<evidence type="ECO:0000259" key="1">
    <source>
        <dbReference type="PROSITE" id="PS51444"/>
    </source>
</evidence>
<dbReference type="InterPro" id="IPR042201">
    <property type="entry name" value="FH2_Formin_sf"/>
</dbReference>
<dbReference type="GeneID" id="20205436"/>
<name>T1F9D7_HELRO</name>
<dbReference type="Proteomes" id="UP000015101">
    <property type="component" value="Unassembled WGS sequence"/>
</dbReference>
<evidence type="ECO:0000313" key="3">
    <source>
        <dbReference type="EnsemblMetazoa" id="HelroP175565"/>
    </source>
</evidence>
<dbReference type="EMBL" id="KB096900">
    <property type="protein sequence ID" value="ESO00596.1"/>
    <property type="molecule type" value="Genomic_DNA"/>
</dbReference>
<reference evidence="4" key="1">
    <citation type="submission" date="2012-12" db="EMBL/GenBank/DDBJ databases">
        <authorList>
            <person name="Hellsten U."/>
            <person name="Grimwood J."/>
            <person name="Chapman J.A."/>
            <person name="Shapiro H."/>
            <person name="Aerts A."/>
            <person name="Otillar R.P."/>
            <person name="Terry A.Y."/>
            <person name="Boore J.L."/>
            <person name="Simakov O."/>
            <person name="Marletaz F."/>
            <person name="Cho S.-J."/>
            <person name="Edsinger-Gonzales E."/>
            <person name="Havlak P."/>
            <person name="Kuo D.-H."/>
            <person name="Larsson T."/>
            <person name="Lv J."/>
            <person name="Arendt D."/>
            <person name="Savage R."/>
            <person name="Osoegawa K."/>
            <person name="de Jong P."/>
            <person name="Lindberg D.R."/>
            <person name="Seaver E.C."/>
            <person name="Weisblat D.A."/>
            <person name="Putnam N.H."/>
            <person name="Grigoriev I.V."/>
            <person name="Rokhsar D.S."/>
        </authorList>
    </citation>
    <scope>NUCLEOTIDE SEQUENCE</scope>
</reference>
<dbReference type="OrthoDB" id="26518at2759"/>
<dbReference type="EnsemblMetazoa" id="HelroT175565">
    <property type="protein sequence ID" value="HelroP175565"/>
    <property type="gene ID" value="HelroG175565"/>
</dbReference>
<feature type="domain" description="FH2" evidence="1">
    <location>
        <begin position="1"/>
        <end position="177"/>
    </location>
</feature>
<dbReference type="PROSITE" id="PS51444">
    <property type="entry name" value="FH2"/>
    <property type="match status" value="1"/>
</dbReference>
<organism evidence="3 4">
    <name type="scientific">Helobdella robusta</name>
    <name type="common">Californian leech</name>
    <dbReference type="NCBI Taxonomy" id="6412"/>
    <lineage>
        <taxon>Eukaryota</taxon>
        <taxon>Metazoa</taxon>
        <taxon>Spiralia</taxon>
        <taxon>Lophotrochozoa</taxon>
        <taxon>Annelida</taxon>
        <taxon>Clitellata</taxon>
        <taxon>Hirudinea</taxon>
        <taxon>Rhynchobdellida</taxon>
        <taxon>Glossiphoniidae</taxon>
        <taxon>Helobdella</taxon>
    </lineage>
</organism>
<dbReference type="KEGG" id="hro:HELRODRAFT_175565"/>
<dbReference type="SUPFAM" id="SSF101447">
    <property type="entry name" value="Formin homology 2 domain (FH2 domain)"/>
    <property type="match status" value="1"/>
</dbReference>
<evidence type="ECO:0000313" key="4">
    <source>
        <dbReference type="Proteomes" id="UP000015101"/>
    </source>
</evidence>
<gene>
    <name evidence="3" type="primary">20205436</name>
    <name evidence="2" type="ORF">HELRODRAFT_175565</name>
</gene>
<dbReference type="HOGENOM" id="CLU_1519515_0_0_1"/>